<accession>A0A3N3DXJ6</accession>
<sequence length="447" mass="49613">MINTKSTLAAAVLFALASNAFASDVVINELSVRDHLYPAQFKAELQNNLNFFRDGVGVDPVAKVPFDTVSIVEGKVKPHYYVNTTEIGLYLNILVEAEKAGEGKALTRIAEVLDVLEETPTWKGLYFWPYDIVEGKLKPTSDGIVPAVDNANLALALAGVAGAYLDETDAEKQKIVERIEAILVGQKQGWFEIYDQGRGLLHAGWSTKNDAALPYYIDRKANESRLAPLWAALITKEAGDKAIPQSAFDNMELYTHKYTFNGKEYNPMLTWDGAYFQAMLPAIWLNEQELMPDYTMVKDMTFLQMTYAAKHNIPLVSSSATVDDAYAAFGVPFLSESKVKFNNEIHEGTTGTPHALALSYIVSPETSVQALKALKNYYPQIESEFGWYDAVDSQGKMSTKILSLDQGMFVGAFLADEINADVEKYLTARGYMADVQQMYRSYVPNNG</sequence>
<dbReference type="Gene3D" id="1.50.10.140">
    <property type="match status" value="1"/>
</dbReference>
<comment type="caution">
    <text evidence="3">The sequence shown here is derived from an EMBL/GenBank/DDBJ whole genome shotgun (WGS) entry which is preliminary data.</text>
</comment>
<evidence type="ECO:0000313" key="3">
    <source>
        <dbReference type="EMBL" id="ROV59223.1"/>
    </source>
</evidence>
<dbReference type="RefSeq" id="WP_123782656.1">
    <property type="nucleotide sequence ID" value="NZ_RKIK01000048.1"/>
</dbReference>
<proteinExistence type="predicted"/>
<organism evidence="3 4">
    <name type="scientific">Vibrio ponticus</name>
    <dbReference type="NCBI Taxonomy" id="265668"/>
    <lineage>
        <taxon>Bacteria</taxon>
        <taxon>Pseudomonadati</taxon>
        <taxon>Pseudomonadota</taxon>
        <taxon>Gammaproteobacteria</taxon>
        <taxon>Vibrionales</taxon>
        <taxon>Vibrionaceae</taxon>
        <taxon>Vibrio</taxon>
    </lineage>
</organism>
<evidence type="ECO:0000313" key="4">
    <source>
        <dbReference type="Proteomes" id="UP000278792"/>
    </source>
</evidence>
<evidence type="ECO:0000259" key="2">
    <source>
        <dbReference type="Pfam" id="PF10091"/>
    </source>
</evidence>
<feature type="chain" id="PRO_5018242365" description="Glycoamylase-like domain-containing protein" evidence="1">
    <location>
        <begin position="23"/>
        <end position="447"/>
    </location>
</feature>
<evidence type="ECO:0000256" key="1">
    <source>
        <dbReference type="SAM" id="SignalP"/>
    </source>
</evidence>
<reference evidence="3 4" key="1">
    <citation type="submission" date="2018-11" db="EMBL/GenBank/DDBJ databases">
        <title>Vibrio ponticus strain CAIM 1751 pathogenic for the snapper Lutjanus guttatus.</title>
        <authorList>
            <person name="Soto-Rodriguez S."/>
            <person name="Lozano-Olvera R."/>
            <person name="Gomez-Gil B."/>
        </authorList>
    </citation>
    <scope>NUCLEOTIDE SEQUENCE [LARGE SCALE GENOMIC DNA]</scope>
    <source>
        <strain evidence="3 4">CAIM 1751</strain>
    </source>
</reference>
<name>A0A3N3DXJ6_9VIBR</name>
<dbReference type="AlphaFoldDB" id="A0A3N3DXJ6"/>
<protein>
    <recommendedName>
        <fullName evidence="2">Glycoamylase-like domain-containing protein</fullName>
    </recommendedName>
</protein>
<dbReference type="Pfam" id="PF10091">
    <property type="entry name" value="Glycoamylase"/>
    <property type="match status" value="1"/>
</dbReference>
<dbReference type="InterPro" id="IPR019282">
    <property type="entry name" value="Glycoamylase-like_cons_dom"/>
</dbReference>
<gene>
    <name evidence="3" type="ORF">EGH82_14685</name>
</gene>
<dbReference type="EMBL" id="RKIK01000048">
    <property type="protein sequence ID" value="ROV59223.1"/>
    <property type="molecule type" value="Genomic_DNA"/>
</dbReference>
<feature type="signal peptide" evidence="1">
    <location>
        <begin position="1"/>
        <end position="22"/>
    </location>
</feature>
<keyword evidence="1" id="KW-0732">Signal</keyword>
<dbReference type="Proteomes" id="UP000278792">
    <property type="component" value="Unassembled WGS sequence"/>
</dbReference>
<feature type="domain" description="Glycoamylase-like" evidence="2">
    <location>
        <begin position="219"/>
        <end position="410"/>
    </location>
</feature>